<dbReference type="Proteomes" id="UP001590950">
    <property type="component" value="Unassembled WGS sequence"/>
</dbReference>
<comment type="caution">
    <text evidence="2">The sequence shown here is derived from an EMBL/GenBank/DDBJ whole genome shotgun (WGS) entry which is preliminary data.</text>
</comment>
<evidence type="ECO:0000313" key="2">
    <source>
        <dbReference type="EMBL" id="KAL2047109.1"/>
    </source>
</evidence>
<evidence type="ECO:0000256" key="1">
    <source>
        <dbReference type="SAM" id="MobiDB-lite"/>
    </source>
</evidence>
<dbReference type="PANTHER" id="PTHR37535:SF3">
    <property type="entry name" value="FLUG DOMAIN-CONTAINING PROTEIN"/>
    <property type="match status" value="1"/>
</dbReference>
<name>A0ABR4ANI2_9LECA</name>
<organism evidence="2 3">
    <name type="scientific">Stereocaulon virgatum</name>
    <dbReference type="NCBI Taxonomy" id="373712"/>
    <lineage>
        <taxon>Eukaryota</taxon>
        <taxon>Fungi</taxon>
        <taxon>Dikarya</taxon>
        <taxon>Ascomycota</taxon>
        <taxon>Pezizomycotina</taxon>
        <taxon>Lecanoromycetes</taxon>
        <taxon>OSLEUM clade</taxon>
        <taxon>Lecanoromycetidae</taxon>
        <taxon>Lecanorales</taxon>
        <taxon>Lecanorineae</taxon>
        <taxon>Stereocaulaceae</taxon>
        <taxon>Stereocaulon</taxon>
    </lineage>
</organism>
<proteinExistence type="predicted"/>
<protein>
    <submittedName>
        <fullName evidence="2">Uncharacterized protein</fullName>
    </submittedName>
</protein>
<gene>
    <name evidence="2" type="ORF">N7G274_001128</name>
</gene>
<reference evidence="2 3" key="1">
    <citation type="submission" date="2024-09" db="EMBL/GenBank/DDBJ databases">
        <title>Rethinking Asexuality: The Enigmatic Case of Functional Sexual Genes in Lepraria (Stereocaulaceae).</title>
        <authorList>
            <person name="Doellman M."/>
            <person name="Sun Y."/>
            <person name="Barcenas-Pena A."/>
            <person name="Lumbsch H.T."/>
            <person name="Grewe F."/>
        </authorList>
    </citation>
    <scope>NUCLEOTIDE SEQUENCE [LARGE SCALE GENOMIC DNA]</scope>
    <source>
        <strain evidence="2 3">Mercado 3170</strain>
    </source>
</reference>
<feature type="compositionally biased region" description="Basic and acidic residues" evidence="1">
    <location>
        <begin position="33"/>
        <end position="43"/>
    </location>
</feature>
<evidence type="ECO:0000313" key="3">
    <source>
        <dbReference type="Proteomes" id="UP001590950"/>
    </source>
</evidence>
<dbReference type="EMBL" id="JBEFKJ010000003">
    <property type="protein sequence ID" value="KAL2047109.1"/>
    <property type="molecule type" value="Genomic_DNA"/>
</dbReference>
<accession>A0ABR4ANI2</accession>
<feature type="compositionally biased region" description="Basic and acidic residues" evidence="1">
    <location>
        <begin position="1"/>
        <end position="20"/>
    </location>
</feature>
<dbReference type="PANTHER" id="PTHR37535">
    <property type="entry name" value="FLUG DOMAIN PROTEIN"/>
    <property type="match status" value="1"/>
</dbReference>
<sequence length="395" mass="45508">MPKKKSPEDFFQRAREKGSDINKSIVNGSAVKKHIEPKTEKKTTRGHWGYGTDARDHPGPHHYDLESLKDFVRMMAYGIDGIYGDPKAGEKSVLQYWKDFTAGWRRHASLIPPEITQSVTNFIKIHLRDELGLAHRKRLRSYGTTNHFIHLGTQLWEKDWQIYDKPRIRVDTWAKIQLYVFTSARVGEYIESTCRAGSGRGLYYRDMTFGVFRNERGEAEFAHTSGARCEEYDIDAGEKVRLHSIQSFCATTSFLAADLMSRPEHSVHEGLEPRPLFCNPVLTMLARAIADNAFRDYSTMEELLEIEPPENEMYHLRQNESVLSKPFFHVVSTGEMEKADTFSRRLRELGVRAGYLRPPTIHDFRAEGLYLVGRVPPSPPLTRLLELMLRTDSDR</sequence>
<feature type="region of interest" description="Disordered" evidence="1">
    <location>
        <begin position="1"/>
        <end position="56"/>
    </location>
</feature>
<keyword evidence="3" id="KW-1185">Reference proteome</keyword>